<sequence length="190" mass="20021">MSEYSRSSATFKNYAISLGILVGIVLIMAFVVSTRSGEHIPTVDYRPDADVLGQAAEYPVRAPSAELTDEGWTPTSSTLNVSGPVEWSVGFATAADSHAMFTQSDADPEQVVAERVKEAEQVGTVAVGGREWEHYDSEDWGALVLREDGVTLVVSGSAELDELAHLAEGLEDLPAAEGGGGAEPPESPEG</sequence>
<protein>
    <submittedName>
        <fullName evidence="3">DUF4245 domain-containing protein</fullName>
    </submittedName>
</protein>
<dbReference type="EMBL" id="JAUUCC010000138">
    <property type="protein sequence ID" value="MEE2054954.1"/>
    <property type="molecule type" value="Genomic_DNA"/>
</dbReference>
<dbReference type="RefSeq" id="WP_330161761.1">
    <property type="nucleotide sequence ID" value="NZ_BAAAJA010000037.1"/>
</dbReference>
<evidence type="ECO:0000313" key="4">
    <source>
        <dbReference type="Proteomes" id="UP001348641"/>
    </source>
</evidence>
<reference evidence="3 4" key="1">
    <citation type="submission" date="2023-07" db="EMBL/GenBank/DDBJ databases">
        <authorList>
            <person name="Girao M."/>
            <person name="Carvalho M.F."/>
        </authorList>
    </citation>
    <scope>NUCLEOTIDE SEQUENCE [LARGE SCALE GENOMIC DNA]</scope>
    <source>
        <strain evidence="3 4">66/93</strain>
    </source>
</reference>
<evidence type="ECO:0000313" key="3">
    <source>
        <dbReference type="EMBL" id="MEE2054954.1"/>
    </source>
</evidence>
<dbReference type="InterPro" id="IPR025339">
    <property type="entry name" value="DUF4245"/>
</dbReference>
<name>A0ABU7L086_9ACTN</name>
<accession>A0ABU7L086</accession>
<evidence type="ECO:0000256" key="2">
    <source>
        <dbReference type="SAM" id="Phobius"/>
    </source>
</evidence>
<dbReference type="Pfam" id="PF14030">
    <property type="entry name" value="DUF4245"/>
    <property type="match status" value="1"/>
</dbReference>
<keyword evidence="2" id="KW-0812">Transmembrane</keyword>
<evidence type="ECO:0000256" key="1">
    <source>
        <dbReference type="SAM" id="MobiDB-lite"/>
    </source>
</evidence>
<comment type="caution">
    <text evidence="3">The sequence shown here is derived from an EMBL/GenBank/DDBJ whole genome shotgun (WGS) entry which is preliminary data.</text>
</comment>
<organism evidence="3 4">
    <name type="scientific">Nocardiopsis tropica</name>
    <dbReference type="NCBI Taxonomy" id="109330"/>
    <lineage>
        <taxon>Bacteria</taxon>
        <taxon>Bacillati</taxon>
        <taxon>Actinomycetota</taxon>
        <taxon>Actinomycetes</taxon>
        <taxon>Streptosporangiales</taxon>
        <taxon>Nocardiopsidaceae</taxon>
        <taxon>Nocardiopsis</taxon>
    </lineage>
</organism>
<keyword evidence="2" id="KW-1133">Transmembrane helix</keyword>
<gene>
    <name evidence="3" type="ORF">Q8A49_31095</name>
</gene>
<feature type="region of interest" description="Disordered" evidence="1">
    <location>
        <begin position="170"/>
        <end position="190"/>
    </location>
</feature>
<dbReference type="Proteomes" id="UP001348641">
    <property type="component" value="Unassembled WGS sequence"/>
</dbReference>
<feature type="transmembrane region" description="Helical" evidence="2">
    <location>
        <begin position="14"/>
        <end position="32"/>
    </location>
</feature>
<keyword evidence="2" id="KW-0472">Membrane</keyword>
<proteinExistence type="predicted"/>